<dbReference type="Gene3D" id="3.10.20.90">
    <property type="entry name" value="Phosphatidylinositol 3-kinase Catalytic Subunit, Chain A, domain 1"/>
    <property type="match status" value="1"/>
</dbReference>
<dbReference type="SUPFAM" id="SSF54236">
    <property type="entry name" value="Ubiquitin-like"/>
    <property type="match status" value="1"/>
</dbReference>
<comment type="caution">
    <text evidence="2">The sequence shown here is derived from an EMBL/GenBank/DDBJ whole genome shotgun (WGS) entry which is preliminary data.</text>
</comment>
<feature type="compositionally biased region" description="Basic and acidic residues" evidence="1">
    <location>
        <begin position="28"/>
        <end position="40"/>
    </location>
</feature>
<dbReference type="AlphaFoldDB" id="A0A556V271"/>
<feature type="region of interest" description="Disordered" evidence="1">
    <location>
        <begin position="21"/>
        <end position="53"/>
    </location>
</feature>
<evidence type="ECO:0000313" key="3">
    <source>
        <dbReference type="Proteomes" id="UP000319801"/>
    </source>
</evidence>
<accession>A0A556V271</accession>
<organism evidence="2 3">
    <name type="scientific">Bagarius yarrelli</name>
    <name type="common">Goonch</name>
    <name type="synonym">Bagrus yarrelli</name>
    <dbReference type="NCBI Taxonomy" id="175774"/>
    <lineage>
        <taxon>Eukaryota</taxon>
        <taxon>Metazoa</taxon>
        <taxon>Chordata</taxon>
        <taxon>Craniata</taxon>
        <taxon>Vertebrata</taxon>
        <taxon>Euteleostomi</taxon>
        <taxon>Actinopterygii</taxon>
        <taxon>Neopterygii</taxon>
        <taxon>Teleostei</taxon>
        <taxon>Ostariophysi</taxon>
        <taxon>Siluriformes</taxon>
        <taxon>Sisoridae</taxon>
        <taxon>Sisorinae</taxon>
        <taxon>Bagarius</taxon>
    </lineage>
</organism>
<proteinExistence type="predicted"/>
<dbReference type="Proteomes" id="UP000319801">
    <property type="component" value="Unassembled WGS sequence"/>
</dbReference>
<keyword evidence="3" id="KW-1185">Reference proteome</keyword>
<gene>
    <name evidence="2" type="ORF">Baya_12013</name>
</gene>
<evidence type="ECO:0000256" key="1">
    <source>
        <dbReference type="SAM" id="MobiDB-lite"/>
    </source>
</evidence>
<protein>
    <submittedName>
        <fullName evidence="2">UBX domain-containing protein 8</fullName>
    </submittedName>
</protein>
<sequence>MNILDFGGVFVPPGPECRSVVAGAAEDPPSRFKQEKARKEQQHRHNVKSDEYLETVVKPRQEAVLRKKEKDFYHMTGQSWQLSQGFTLGGLMMQEEGAMAGGDDDDIPNRTAARKRKELEAPNPVLVQTHLPKEKKIISLPEEPLEDADGILLDWMHKSGYSPTLYALYTSYPRRPLLTRTDVSMEEVGINTHTVLNVEEKDPSTS</sequence>
<dbReference type="EMBL" id="VCAZ01000099">
    <property type="protein sequence ID" value="TSS11544.1"/>
    <property type="molecule type" value="Genomic_DNA"/>
</dbReference>
<dbReference type="InterPro" id="IPR029071">
    <property type="entry name" value="Ubiquitin-like_domsf"/>
</dbReference>
<dbReference type="OrthoDB" id="1920064at2759"/>
<reference evidence="2 3" key="1">
    <citation type="journal article" date="2019" name="Genome Biol. Evol.">
        <title>Whole-Genome Sequencing of the Giant Devil Catfish, Bagarius yarrelli.</title>
        <authorList>
            <person name="Jiang W."/>
            <person name="Lv Y."/>
            <person name="Cheng L."/>
            <person name="Yang K."/>
            <person name="Chao B."/>
            <person name="Wang X."/>
            <person name="Li Y."/>
            <person name="Pan X."/>
            <person name="You X."/>
            <person name="Zhang Y."/>
            <person name="Yang J."/>
            <person name="Li J."/>
            <person name="Zhang X."/>
            <person name="Liu S."/>
            <person name="Sun C."/>
            <person name="Yang J."/>
            <person name="Shi Q."/>
        </authorList>
    </citation>
    <scope>NUCLEOTIDE SEQUENCE [LARGE SCALE GENOMIC DNA]</scope>
    <source>
        <strain evidence="2">JWS20170419001</strain>
        <tissue evidence="2">Muscle</tissue>
    </source>
</reference>
<evidence type="ECO:0000313" key="2">
    <source>
        <dbReference type="EMBL" id="TSS11544.1"/>
    </source>
</evidence>
<name>A0A556V271_BAGYA</name>